<dbReference type="InterPro" id="IPR017211">
    <property type="entry name" value="UCP037465_Znf"/>
</dbReference>
<proteinExistence type="predicted"/>
<evidence type="ECO:0008006" key="3">
    <source>
        <dbReference type="Google" id="ProtNLM"/>
    </source>
</evidence>
<protein>
    <recommendedName>
        <fullName evidence="3">DUF2180 domain-containing protein</fullName>
    </recommendedName>
</protein>
<reference evidence="1 2" key="1">
    <citation type="journal article" date="2016" name="Front. Microbiol.">
        <title>Comparative Genomics Analysis of Streptomyces Species Reveals Their Adaptation to the Marine Environment and Their Diversity at the Genomic Level.</title>
        <authorList>
            <person name="Tian X."/>
            <person name="Zhang Z."/>
            <person name="Yang T."/>
            <person name="Chen M."/>
            <person name="Li J."/>
            <person name="Chen F."/>
            <person name="Yang J."/>
            <person name="Li W."/>
            <person name="Zhang B."/>
            <person name="Zhang Z."/>
            <person name="Wu J."/>
            <person name="Zhang C."/>
            <person name="Long L."/>
            <person name="Xiao J."/>
        </authorList>
    </citation>
    <scope>NUCLEOTIDE SEQUENCE [LARGE SCALE GENOMIC DNA]</scope>
    <source>
        <strain evidence="1 2">SCSIO 10390</strain>
    </source>
</reference>
<dbReference type="EMBL" id="LJGT01000037">
    <property type="protein sequence ID" value="OEU91879.1"/>
    <property type="molecule type" value="Genomic_DNA"/>
</dbReference>
<dbReference type="OrthoDB" id="4244404at2"/>
<dbReference type="Proteomes" id="UP000176087">
    <property type="component" value="Unassembled WGS sequence"/>
</dbReference>
<organism evidence="1 2">
    <name type="scientific">Streptomyces abyssalis</name>
    <dbReference type="NCBI Taxonomy" id="933944"/>
    <lineage>
        <taxon>Bacteria</taxon>
        <taxon>Bacillati</taxon>
        <taxon>Actinomycetota</taxon>
        <taxon>Actinomycetes</taxon>
        <taxon>Kitasatosporales</taxon>
        <taxon>Streptomycetaceae</taxon>
        <taxon>Streptomyces</taxon>
    </lineage>
</organism>
<accession>A0A1E7JSM3</accession>
<evidence type="ECO:0000313" key="2">
    <source>
        <dbReference type="Proteomes" id="UP000176087"/>
    </source>
</evidence>
<sequence length="66" mass="6966">MNCYDCLTRQRTSVAVAACSRCGAGLCLDHVHVAPQTVHEAAGTGLSTHTPDARRLTCGVCHEAEI</sequence>
<dbReference type="AlphaFoldDB" id="A0A1E7JSM3"/>
<name>A0A1E7JSM3_9ACTN</name>
<dbReference type="RefSeq" id="WP_070009987.1">
    <property type="nucleotide sequence ID" value="NZ_LJGS01000038.1"/>
</dbReference>
<comment type="caution">
    <text evidence="1">The sequence shown here is derived from an EMBL/GenBank/DDBJ whole genome shotgun (WGS) entry which is preliminary data.</text>
</comment>
<gene>
    <name evidence="1" type="ORF">AN215_05220</name>
</gene>
<keyword evidence="2" id="KW-1185">Reference proteome</keyword>
<evidence type="ECO:0000313" key="1">
    <source>
        <dbReference type="EMBL" id="OEU91879.1"/>
    </source>
</evidence>
<dbReference type="Pfam" id="PF09947">
    <property type="entry name" value="DUF2180"/>
    <property type="match status" value="1"/>
</dbReference>